<sequence>MAAKSGLEGERLQATERVRGELARIEAHGRHGQLEAELVCARRRVEELRMECESERRRCCKLVADLPPAEQRTSGRY</sequence>
<protein>
    <submittedName>
        <fullName evidence="2">Uncharacterized protein</fullName>
    </submittedName>
</protein>
<dbReference type="AlphaFoldDB" id="A0A1Q9CA44"/>
<evidence type="ECO:0000313" key="3">
    <source>
        <dbReference type="Proteomes" id="UP000186817"/>
    </source>
</evidence>
<feature type="coiled-coil region" evidence="1">
    <location>
        <begin position="31"/>
        <end position="58"/>
    </location>
</feature>
<comment type="caution">
    <text evidence="2">The sequence shown here is derived from an EMBL/GenBank/DDBJ whole genome shotgun (WGS) entry which is preliminary data.</text>
</comment>
<dbReference type="OrthoDB" id="10372718at2759"/>
<accession>A0A1Q9CA44</accession>
<keyword evidence="1" id="KW-0175">Coiled coil</keyword>
<evidence type="ECO:0000313" key="2">
    <source>
        <dbReference type="EMBL" id="OLP79800.1"/>
    </source>
</evidence>
<organism evidence="2 3">
    <name type="scientific">Symbiodinium microadriaticum</name>
    <name type="common">Dinoflagellate</name>
    <name type="synonym">Zooxanthella microadriatica</name>
    <dbReference type="NCBI Taxonomy" id="2951"/>
    <lineage>
        <taxon>Eukaryota</taxon>
        <taxon>Sar</taxon>
        <taxon>Alveolata</taxon>
        <taxon>Dinophyceae</taxon>
        <taxon>Suessiales</taxon>
        <taxon>Symbiodiniaceae</taxon>
        <taxon>Symbiodinium</taxon>
    </lineage>
</organism>
<gene>
    <name evidence="2" type="ORF">AK812_SmicGene39870</name>
</gene>
<evidence type="ECO:0000256" key="1">
    <source>
        <dbReference type="SAM" id="Coils"/>
    </source>
</evidence>
<proteinExistence type="predicted"/>
<keyword evidence="3" id="KW-1185">Reference proteome</keyword>
<name>A0A1Q9CA44_SYMMI</name>
<dbReference type="Proteomes" id="UP000186817">
    <property type="component" value="Unassembled WGS sequence"/>
</dbReference>
<dbReference type="EMBL" id="LSRX01001447">
    <property type="protein sequence ID" value="OLP79800.1"/>
    <property type="molecule type" value="Genomic_DNA"/>
</dbReference>
<reference evidence="2 3" key="1">
    <citation type="submission" date="2016-02" db="EMBL/GenBank/DDBJ databases">
        <title>Genome analysis of coral dinoflagellate symbionts highlights evolutionary adaptations to a symbiotic lifestyle.</title>
        <authorList>
            <person name="Aranda M."/>
            <person name="Li Y."/>
            <person name="Liew Y.J."/>
            <person name="Baumgarten S."/>
            <person name="Simakov O."/>
            <person name="Wilson M."/>
            <person name="Piel J."/>
            <person name="Ashoor H."/>
            <person name="Bougouffa S."/>
            <person name="Bajic V.B."/>
            <person name="Ryu T."/>
            <person name="Ravasi T."/>
            <person name="Bayer T."/>
            <person name="Micklem G."/>
            <person name="Kim H."/>
            <person name="Bhak J."/>
            <person name="Lajeunesse T.C."/>
            <person name="Voolstra C.R."/>
        </authorList>
    </citation>
    <scope>NUCLEOTIDE SEQUENCE [LARGE SCALE GENOMIC DNA]</scope>
    <source>
        <strain evidence="2 3">CCMP2467</strain>
    </source>
</reference>